<dbReference type="Pfam" id="PF10112">
    <property type="entry name" value="Halogen_Hydrol"/>
    <property type="match status" value="1"/>
</dbReference>
<keyword evidence="2" id="KW-0472">Membrane</keyword>
<evidence type="ECO:0000256" key="2">
    <source>
        <dbReference type="SAM" id="Phobius"/>
    </source>
</evidence>
<keyword evidence="2" id="KW-0812">Transmembrane</keyword>
<dbReference type="RefSeq" id="WP_069715965.1">
    <property type="nucleotide sequence ID" value="NZ_MJEH01000006.1"/>
</dbReference>
<dbReference type="Proteomes" id="UP000095209">
    <property type="component" value="Unassembled WGS sequence"/>
</dbReference>
<dbReference type="AlphaFoldDB" id="A0A1E5LIT8"/>
<feature type="coiled-coil region" evidence="1">
    <location>
        <begin position="63"/>
        <end position="90"/>
    </location>
</feature>
<evidence type="ECO:0008006" key="5">
    <source>
        <dbReference type="Google" id="ProtNLM"/>
    </source>
</evidence>
<dbReference type="EMBL" id="MJEH01000006">
    <property type="protein sequence ID" value="OEH93997.1"/>
    <property type="molecule type" value="Genomic_DNA"/>
</dbReference>
<keyword evidence="1" id="KW-0175">Coiled coil</keyword>
<evidence type="ECO:0000313" key="3">
    <source>
        <dbReference type="EMBL" id="OEH93997.1"/>
    </source>
</evidence>
<dbReference type="OrthoDB" id="2081028at2"/>
<proteinExistence type="predicted"/>
<organism evidence="3 4">
    <name type="scientific">Bacillus solimangrovi</name>
    <dbReference type="NCBI Taxonomy" id="1305675"/>
    <lineage>
        <taxon>Bacteria</taxon>
        <taxon>Bacillati</taxon>
        <taxon>Bacillota</taxon>
        <taxon>Bacilli</taxon>
        <taxon>Bacillales</taxon>
        <taxon>Bacillaceae</taxon>
        <taxon>Bacillus</taxon>
    </lineage>
</organism>
<comment type="caution">
    <text evidence="3">The sequence shown here is derived from an EMBL/GenBank/DDBJ whole genome shotgun (WGS) entry which is preliminary data.</text>
</comment>
<evidence type="ECO:0000256" key="1">
    <source>
        <dbReference type="SAM" id="Coils"/>
    </source>
</evidence>
<protein>
    <recommendedName>
        <fullName evidence="5">5-bromo-4-chloroindolyl phosphate hydrolysis protein</fullName>
    </recommendedName>
</protein>
<keyword evidence="4" id="KW-1185">Reference proteome</keyword>
<feature type="transmembrane region" description="Helical" evidence="2">
    <location>
        <begin position="12"/>
        <end position="29"/>
    </location>
</feature>
<accession>A0A1E5LIT8</accession>
<evidence type="ECO:0000313" key="4">
    <source>
        <dbReference type="Proteomes" id="UP000095209"/>
    </source>
</evidence>
<dbReference type="STRING" id="1305675.BFG57_10140"/>
<feature type="transmembrane region" description="Helical" evidence="2">
    <location>
        <begin position="35"/>
        <end position="52"/>
    </location>
</feature>
<reference evidence="3 4" key="1">
    <citation type="submission" date="2016-08" db="EMBL/GenBank/DDBJ databases">
        <title>Genome of Bacillus solimangrovi GH2-4.</title>
        <authorList>
            <person name="Lim S."/>
            <person name="Kim B.-C."/>
        </authorList>
    </citation>
    <scope>NUCLEOTIDE SEQUENCE [LARGE SCALE GENOMIC DNA]</scope>
    <source>
        <strain evidence="3 4">GH2-4</strain>
    </source>
</reference>
<gene>
    <name evidence="3" type="ORF">BFG57_10140</name>
</gene>
<keyword evidence="2" id="KW-1133">Transmembrane helix</keyword>
<dbReference type="InterPro" id="IPR018770">
    <property type="entry name" value="ChloroindolylP_hydrolase"/>
</dbReference>
<name>A0A1E5LIT8_9BACI</name>
<feature type="coiled-coil region" evidence="1">
    <location>
        <begin position="159"/>
        <end position="208"/>
    </location>
</feature>
<sequence length="210" mass="25157">MRSFILKIWRGFIGFNVSFLLALVLWLGFDVPWYWVIPSAGISFWLVTMIMAKSSIKKVATQNQLKVQEYQEIQKTLQEAKRMLVILQRHRFKAKSYKLFKSINQIYRYAKNIYEIVQKEPKRFYLANDFFYRYLNSATEIVQRYMFLSSQPVRDVEYIESLTRTENMLQDMEQCLERELKKIVSDDLDNLDLELDVLKQSIERTSTTTK</sequence>